<accession>A0A255GB95</accession>
<feature type="transmembrane region" description="Helical" evidence="5">
    <location>
        <begin position="182"/>
        <end position="201"/>
    </location>
</feature>
<dbReference type="AlphaFoldDB" id="A0A255GB95"/>
<dbReference type="CDD" id="cd06261">
    <property type="entry name" value="TM_PBP2"/>
    <property type="match status" value="1"/>
</dbReference>
<dbReference type="PANTHER" id="PTHR43879">
    <property type="entry name" value="ABC TRANSPORTER PERMEASE PROTEIN"/>
    <property type="match status" value="1"/>
</dbReference>
<comment type="caution">
    <text evidence="7">The sequence shown here is derived from an EMBL/GenBank/DDBJ whole genome shotgun (WGS) entry which is preliminary data.</text>
</comment>
<evidence type="ECO:0000256" key="5">
    <source>
        <dbReference type="RuleBase" id="RU363032"/>
    </source>
</evidence>
<evidence type="ECO:0000256" key="2">
    <source>
        <dbReference type="ARBA" id="ARBA00022692"/>
    </source>
</evidence>
<keyword evidence="5" id="KW-0813">Transport</keyword>
<evidence type="ECO:0000313" key="8">
    <source>
        <dbReference type="Proteomes" id="UP000215896"/>
    </source>
</evidence>
<sequence length="275" mass="29770">MVRRKSSLGSVAQFVTLAVLTVFFMAPIYIMVSAALKPSSQASADQMWQLPSALDFAGPMEAWSRLAPNFMNSLILAIPATLISSLIGAAVGYVFSKFRFRGDRVLFAALMVGMFIPYQVVLVPMVRFLQATGLFGTLGGLILVHCVYGLPIVALIFRNYFAGIPDEIHEAGRVDGAGEASMFVRLFLPLALPGFVVAWIFQFTNIWNDFLFGITVVPDPGTQPVTVALQNLSGNFSVSWNAVMSGALITGLPTMLLYLLLGRFFVQGLTAGSVK</sequence>
<dbReference type="SUPFAM" id="SSF161098">
    <property type="entry name" value="MetI-like"/>
    <property type="match status" value="1"/>
</dbReference>
<comment type="similarity">
    <text evidence="5">Belongs to the binding-protein-dependent transport system permease family.</text>
</comment>
<name>A0A255GB95_9ACTN</name>
<dbReference type="Pfam" id="PF00528">
    <property type="entry name" value="BPD_transp_1"/>
    <property type="match status" value="1"/>
</dbReference>
<dbReference type="PANTHER" id="PTHR43879:SF1">
    <property type="entry name" value="GLUCOSE IMPORT SYSTEM PERMEASE PROTEIN GLCU"/>
    <property type="match status" value="1"/>
</dbReference>
<organism evidence="7 8">
    <name type="scientific">Enemella evansiae</name>
    <dbReference type="NCBI Taxonomy" id="2016499"/>
    <lineage>
        <taxon>Bacteria</taxon>
        <taxon>Bacillati</taxon>
        <taxon>Actinomycetota</taxon>
        <taxon>Actinomycetes</taxon>
        <taxon>Propionibacteriales</taxon>
        <taxon>Propionibacteriaceae</taxon>
        <taxon>Enemella</taxon>
    </lineage>
</organism>
<dbReference type="InterPro" id="IPR035906">
    <property type="entry name" value="MetI-like_sf"/>
</dbReference>
<dbReference type="GO" id="GO:0005886">
    <property type="term" value="C:plasma membrane"/>
    <property type="evidence" value="ECO:0007669"/>
    <property type="project" value="UniProtKB-SubCell"/>
</dbReference>
<keyword evidence="4 5" id="KW-0472">Membrane</keyword>
<comment type="subcellular location">
    <subcellularLocation>
        <location evidence="5">Cell membrane</location>
        <topology evidence="5">Multi-pass membrane protein</topology>
    </subcellularLocation>
    <subcellularLocation>
        <location evidence="1">Membrane</location>
        <topology evidence="1">Multi-pass membrane protein</topology>
    </subcellularLocation>
</comment>
<proteinExistence type="inferred from homology"/>
<keyword evidence="2 5" id="KW-0812">Transmembrane</keyword>
<keyword evidence="3 5" id="KW-1133">Transmembrane helix</keyword>
<dbReference type="OrthoDB" id="3524874at2"/>
<evidence type="ECO:0000256" key="3">
    <source>
        <dbReference type="ARBA" id="ARBA00022989"/>
    </source>
</evidence>
<protein>
    <submittedName>
        <fullName evidence="7">ABC transporter permease</fullName>
    </submittedName>
</protein>
<evidence type="ECO:0000256" key="4">
    <source>
        <dbReference type="ARBA" id="ARBA00023136"/>
    </source>
</evidence>
<dbReference type="Proteomes" id="UP000215896">
    <property type="component" value="Unassembled WGS sequence"/>
</dbReference>
<evidence type="ECO:0000256" key="1">
    <source>
        <dbReference type="ARBA" id="ARBA00004141"/>
    </source>
</evidence>
<dbReference type="Gene3D" id="1.10.3720.10">
    <property type="entry name" value="MetI-like"/>
    <property type="match status" value="1"/>
</dbReference>
<evidence type="ECO:0000259" key="6">
    <source>
        <dbReference type="PROSITE" id="PS50928"/>
    </source>
</evidence>
<evidence type="ECO:0000313" key="7">
    <source>
        <dbReference type="EMBL" id="OYO12851.1"/>
    </source>
</evidence>
<feature type="transmembrane region" description="Helical" evidence="5">
    <location>
        <begin position="105"/>
        <end position="126"/>
    </location>
</feature>
<feature type="domain" description="ABC transmembrane type-1" evidence="6">
    <location>
        <begin position="70"/>
        <end position="261"/>
    </location>
</feature>
<feature type="transmembrane region" description="Helical" evidence="5">
    <location>
        <begin position="12"/>
        <end position="32"/>
    </location>
</feature>
<feature type="transmembrane region" description="Helical" evidence="5">
    <location>
        <begin position="70"/>
        <end position="93"/>
    </location>
</feature>
<dbReference type="GO" id="GO:0055085">
    <property type="term" value="P:transmembrane transport"/>
    <property type="evidence" value="ECO:0007669"/>
    <property type="project" value="InterPro"/>
</dbReference>
<dbReference type="EMBL" id="NMVO01000014">
    <property type="protein sequence ID" value="OYO12851.1"/>
    <property type="molecule type" value="Genomic_DNA"/>
</dbReference>
<keyword evidence="8" id="KW-1185">Reference proteome</keyword>
<dbReference type="InterPro" id="IPR000515">
    <property type="entry name" value="MetI-like"/>
</dbReference>
<feature type="transmembrane region" description="Helical" evidence="5">
    <location>
        <begin position="138"/>
        <end position="161"/>
    </location>
</feature>
<dbReference type="RefSeq" id="WP_094403042.1">
    <property type="nucleotide sequence ID" value="NZ_NMVL01000024.1"/>
</dbReference>
<feature type="transmembrane region" description="Helical" evidence="5">
    <location>
        <begin position="238"/>
        <end position="261"/>
    </location>
</feature>
<dbReference type="PROSITE" id="PS50928">
    <property type="entry name" value="ABC_TM1"/>
    <property type="match status" value="1"/>
</dbReference>
<reference evidence="7 8" key="1">
    <citation type="submission" date="2017-07" db="EMBL/GenBank/DDBJ databases">
        <title>Draft whole genome sequences of clinical Proprionibacteriaceae strains.</title>
        <authorList>
            <person name="Bernier A.-M."/>
            <person name="Bernard K."/>
            <person name="Domingo M.-C."/>
        </authorList>
    </citation>
    <scope>NUCLEOTIDE SEQUENCE [LARGE SCALE GENOMIC DNA]</scope>
    <source>
        <strain evidence="7 8">NML 030167</strain>
    </source>
</reference>
<gene>
    <name evidence="7" type="ORF">CGZ94_13215</name>
</gene>